<dbReference type="Pfam" id="PF03468">
    <property type="entry name" value="XS"/>
    <property type="match status" value="1"/>
</dbReference>
<evidence type="ECO:0000259" key="2">
    <source>
        <dbReference type="Pfam" id="PF03468"/>
    </source>
</evidence>
<feature type="region of interest" description="Disordered" evidence="1">
    <location>
        <begin position="1"/>
        <end position="24"/>
    </location>
</feature>
<proteinExistence type="predicted"/>
<evidence type="ECO:0000259" key="3">
    <source>
        <dbReference type="Pfam" id="PF03469"/>
    </source>
</evidence>
<evidence type="ECO:0000256" key="1">
    <source>
        <dbReference type="SAM" id="MobiDB-lite"/>
    </source>
</evidence>
<dbReference type="InterPro" id="IPR005381">
    <property type="entry name" value="Znf-XS_domain"/>
</dbReference>
<dbReference type="PANTHER" id="PTHR21596:SF3">
    <property type="entry name" value="FACTOR OF DNA METHYLATION 1-RELATED"/>
    <property type="match status" value="1"/>
</dbReference>
<feature type="compositionally biased region" description="Basic and acidic residues" evidence="1">
    <location>
        <begin position="339"/>
        <end position="356"/>
    </location>
</feature>
<dbReference type="Pfam" id="PF03470">
    <property type="entry name" value="zf-XS"/>
    <property type="match status" value="1"/>
</dbReference>
<dbReference type="EMBL" id="JAAWWB010000005">
    <property type="protein sequence ID" value="KAG6783197.1"/>
    <property type="molecule type" value="Genomic_DNA"/>
</dbReference>
<sequence>MDHSSEEESDISESEIEDYKDKPLEDLRSGNLRVKVNGFLRCPFCAGKKKQDYKYKDLLQHATGVSKGSASRSAKQKANHLALARYLENELANEAEQTPRQVAPQPIKPSPEQQELFVWPWMGIIVNLTEQRDNEYWMKKFAEYKPLEFCTFLNEVDHSTQAIVRFNRDWDGFMNATRFEQLFDNANHGKKDWKTRKTQPGSSIYGWRARADDHDSDGPIGEYLRREGKLNTISAIVQESNESRNTVVAHLADKIDEANKNLDKLHYNFNEKNMSLRRMLEEKDKLHYAFVEETRKMQRHARENVHRVLAEQEKLNDELESKKKKLDFWSKELNKRETVTERERQKLDDEKKKNDARNSSLQLASMEQRKADENVLRLVEEQKREKEEALKKILQLEKQLDAKQKLEMEIQEIKGKLLVMKHLGDQDDAAVQKKVEEMKDELSQKEDDFTDMESLNQTLIIKERQSNDELQQARKTLIVFLVLAHGVQLLIENDMTIDWHQAYLEGKGNVTRNGLGDMLGARTLIGLKRMGEIDEKPFHNACKERFPEDPLLHASTQCSLWQEKLKNPAWHPFKVIDVDGNAKQILNEEDEELRNLKKEWGDEIYTAVVTALNELEEYNPSGRYVVSELWNFKEGRKATLKEVIAYIVKNINTLKRKKAT</sequence>
<dbReference type="Pfam" id="PF03469">
    <property type="entry name" value="XH"/>
    <property type="match status" value="1"/>
</dbReference>
<feature type="domain" description="Zinc finger-XS" evidence="4">
    <location>
        <begin position="42"/>
        <end position="84"/>
    </location>
</feature>
<dbReference type="InterPro" id="IPR005379">
    <property type="entry name" value="FDM1-5/IDN2_XH"/>
</dbReference>
<protein>
    <recommendedName>
        <fullName evidence="7">XH/XS domain-containing protein</fullName>
    </recommendedName>
</protein>
<dbReference type="InterPro" id="IPR005380">
    <property type="entry name" value="XS_domain"/>
</dbReference>
<dbReference type="AlphaFoldDB" id="A0A8X8AB07"/>
<evidence type="ECO:0000259" key="4">
    <source>
        <dbReference type="Pfam" id="PF03470"/>
    </source>
</evidence>
<evidence type="ECO:0000313" key="6">
    <source>
        <dbReference type="Proteomes" id="UP000886885"/>
    </source>
</evidence>
<reference evidence="5" key="1">
    <citation type="journal article" date="2020" name="bioRxiv">
        <title>Hybrid origin of Populus tomentosa Carr. identified through genome sequencing and phylogenomic analysis.</title>
        <authorList>
            <person name="An X."/>
            <person name="Gao K."/>
            <person name="Chen Z."/>
            <person name="Li J."/>
            <person name="Yang X."/>
            <person name="Yang X."/>
            <person name="Zhou J."/>
            <person name="Guo T."/>
            <person name="Zhao T."/>
            <person name="Huang S."/>
            <person name="Miao D."/>
            <person name="Khan W.U."/>
            <person name="Rao P."/>
            <person name="Ye M."/>
            <person name="Lei B."/>
            <person name="Liao W."/>
            <person name="Wang J."/>
            <person name="Ji L."/>
            <person name="Li Y."/>
            <person name="Guo B."/>
            <person name="Mustafa N.S."/>
            <person name="Li S."/>
            <person name="Yun Q."/>
            <person name="Keller S.R."/>
            <person name="Mao J."/>
            <person name="Zhang R."/>
            <person name="Strauss S.H."/>
        </authorList>
    </citation>
    <scope>NUCLEOTIDE SEQUENCE</scope>
    <source>
        <strain evidence="5">GM15</strain>
        <tissue evidence="5">Leaf</tissue>
    </source>
</reference>
<feature type="compositionally biased region" description="Acidic residues" evidence="1">
    <location>
        <begin position="7"/>
        <end position="16"/>
    </location>
</feature>
<organism evidence="5 6">
    <name type="scientific">Populus tomentosa</name>
    <name type="common">Chinese white poplar</name>
    <dbReference type="NCBI Taxonomy" id="118781"/>
    <lineage>
        <taxon>Eukaryota</taxon>
        <taxon>Viridiplantae</taxon>
        <taxon>Streptophyta</taxon>
        <taxon>Embryophyta</taxon>
        <taxon>Tracheophyta</taxon>
        <taxon>Spermatophyta</taxon>
        <taxon>Magnoliopsida</taxon>
        <taxon>eudicotyledons</taxon>
        <taxon>Gunneridae</taxon>
        <taxon>Pentapetalae</taxon>
        <taxon>rosids</taxon>
        <taxon>fabids</taxon>
        <taxon>Malpighiales</taxon>
        <taxon>Salicaceae</taxon>
        <taxon>Saliceae</taxon>
        <taxon>Populus</taxon>
    </lineage>
</organism>
<comment type="caution">
    <text evidence="5">The sequence shown here is derived from an EMBL/GenBank/DDBJ whole genome shotgun (WGS) entry which is preliminary data.</text>
</comment>
<feature type="domain" description="XS" evidence="2">
    <location>
        <begin position="115"/>
        <end position="215"/>
    </location>
</feature>
<accession>A0A8X8AB07</accession>
<keyword evidence="6" id="KW-1185">Reference proteome</keyword>
<dbReference type="GO" id="GO:0080188">
    <property type="term" value="P:gene silencing by siRNA-directed DNA methylation"/>
    <property type="evidence" value="ECO:0007669"/>
    <property type="project" value="InterPro"/>
</dbReference>
<dbReference type="Proteomes" id="UP000886885">
    <property type="component" value="Chromosome 3A"/>
</dbReference>
<dbReference type="PANTHER" id="PTHR21596">
    <property type="entry name" value="RIBONUCLEASE P SUBUNIT P38"/>
    <property type="match status" value="1"/>
</dbReference>
<feature type="region of interest" description="Disordered" evidence="1">
    <location>
        <begin position="339"/>
        <end position="368"/>
    </location>
</feature>
<evidence type="ECO:0000313" key="5">
    <source>
        <dbReference type="EMBL" id="KAG6783197.1"/>
    </source>
</evidence>
<dbReference type="InterPro" id="IPR045177">
    <property type="entry name" value="FDM1-5/IDN2"/>
</dbReference>
<dbReference type="OrthoDB" id="1892195at2759"/>
<name>A0A8X8AB07_POPTO</name>
<feature type="domain" description="Factor of DNA methylation 1-5/IDN2" evidence="3">
    <location>
        <begin position="528"/>
        <end position="657"/>
    </location>
</feature>
<evidence type="ECO:0008006" key="7">
    <source>
        <dbReference type="Google" id="ProtNLM"/>
    </source>
</evidence>
<gene>
    <name evidence="5" type="ORF">POTOM_012641</name>
</gene>